<reference evidence="1" key="1">
    <citation type="submission" date="2014-11" db="EMBL/GenBank/DDBJ databases">
        <authorList>
            <person name="Amaro Gonzalez C."/>
        </authorList>
    </citation>
    <scope>NUCLEOTIDE SEQUENCE</scope>
</reference>
<name>A0A0E9RU45_ANGAN</name>
<accession>A0A0E9RU45</accession>
<dbReference type="EMBL" id="GBXM01075916">
    <property type="protein sequence ID" value="JAH32661.1"/>
    <property type="molecule type" value="Transcribed_RNA"/>
</dbReference>
<protein>
    <submittedName>
        <fullName evidence="1">Uncharacterized protein</fullName>
    </submittedName>
</protein>
<reference evidence="1" key="2">
    <citation type="journal article" date="2015" name="Fish Shellfish Immunol.">
        <title>Early steps in the European eel (Anguilla anguilla)-Vibrio vulnificus interaction in the gills: Role of the RtxA13 toxin.</title>
        <authorList>
            <person name="Callol A."/>
            <person name="Pajuelo D."/>
            <person name="Ebbesson L."/>
            <person name="Teles M."/>
            <person name="MacKenzie S."/>
            <person name="Amaro C."/>
        </authorList>
    </citation>
    <scope>NUCLEOTIDE SEQUENCE</scope>
</reference>
<evidence type="ECO:0000313" key="1">
    <source>
        <dbReference type="EMBL" id="JAH32661.1"/>
    </source>
</evidence>
<sequence length="44" mass="5028">MLKTVNARETGLDITTLKMNILTQSIRHNNELWISPKTGNSKQM</sequence>
<dbReference type="AlphaFoldDB" id="A0A0E9RU45"/>
<organism evidence="1">
    <name type="scientific">Anguilla anguilla</name>
    <name type="common">European freshwater eel</name>
    <name type="synonym">Muraena anguilla</name>
    <dbReference type="NCBI Taxonomy" id="7936"/>
    <lineage>
        <taxon>Eukaryota</taxon>
        <taxon>Metazoa</taxon>
        <taxon>Chordata</taxon>
        <taxon>Craniata</taxon>
        <taxon>Vertebrata</taxon>
        <taxon>Euteleostomi</taxon>
        <taxon>Actinopterygii</taxon>
        <taxon>Neopterygii</taxon>
        <taxon>Teleostei</taxon>
        <taxon>Anguilliformes</taxon>
        <taxon>Anguillidae</taxon>
        <taxon>Anguilla</taxon>
    </lineage>
</organism>
<proteinExistence type="predicted"/>